<dbReference type="PANTHER" id="PTHR35024:SF4">
    <property type="entry name" value="POLYMER-FORMING CYTOSKELETAL PROTEIN"/>
    <property type="match status" value="1"/>
</dbReference>
<evidence type="ECO:0000256" key="1">
    <source>
        <dbReference type="SAM" id="MobiDB-lite"/>
    </source>
</evidence>
<evidence type="ECO:0008006" key="3">
    <source>
        <dbReference type="Google" id="ProtNLM"/>
    </source>
</evidence>
<name>A0A0F9KEE7_9ZZZZ</name>
<reference evidence="2" key="1">
    <citation type="journal article" date="2015" name="Nature">
        <title>Complex archaea that bridge the gap between prokaryotes and eukaryotes.</title>
        <authorList>
            <person name="Spang A."/>
            <person name="Saw J.H."/>
            <person name="Jorgensen S.L."/>
            <person name="Zaremba-Niedzwiedzka K."/>
            <person name="Martijn J."/>
            <person name="Lind A.E."/>
            <person name="van Eijk R."/>
            <person name="Schleper C."/>
            <person name="Guy L."/>
            <person name="Ettema T.J."/>
        </authorList>
    </citation>
    <scope>NUCLEOTIDE SEQUENCE</scope>
</reference>
<comment type="caution">
    <text evidence="2">The sequence shown here is derived from an EMBL/GenBank/DDBJ whole genome shotgun (WGS) entry which is preliminary data.</text>
</comment>
<dbReference type="PANTHER" id="PTHR35024">
    <property type="entry name" value="HYPOTHETICAL CYTOSOLIC PROTEIN"/>
    <property type="match status" value="1"/>
</dbReference>
<dbReference type="InterPro" id="IPR007607">
    <property type="entry name" value="BacA/B"/>
</dbReference>
<protein>
    <recommendedName>
        <fullName evidence="3">Cell shape determination protein CcmA</fullName>
    </recommendedName>
</protein>
<dbReference type="AlphaFoldDB" id="A0A0F9KEE7"/>
<feature type="compositionally biased region" description="Basic and acidic residues" evidence="1">
    <location>
        <begin position="1"/>
        <end position="42"/>
    </location>
</feature>
<gene>
    <name evidence="2" type="ORF">LCGC14_1414260</name>
</gene>
<feature type="region of interest" description="Disordered" evidence="1">
    <location>
        <begin position="1"/>
        <end position="46"/>
    </location>
</feature>
<sequence length="175" mass="18969">MFGKKKDTDHDQSIPESTEEPKLTDDSKSGFEKANESGKEAKMANVTQDSEIKGTIKFGQAMRVDGKFEGELTSDNGELVVGKTGKVKATIKVRSAVVEGRVDGNIKASDKVELKQSAHIFGDVQAKSLVVEQGVIFVGNCNVNPEGTKIESPSYKAGIREEIKEDVKVNRLVNV</sequence>
<organism evidence="2">
    <name type="scientific">marine sediment metagenome</name>
    <dbReference type="NCBI Taxonomy" id="412755"/>
    <lineage>
        <taxon>unclassified sequences</taxon>
        <taxon>metagenomes</taxon>
        <taxon>ecological metagenomes</taxon>
    </lineage>
</organism>
<proteinExistence type="predicted"/>
<evidence type="ECO:0000313" key="2">
    <source>
        <dbReference type="EMBL" id="KKM73061.1"/>
    </source>
</evidence>
<dbReference type="Pfam" id="PF04519">
    <property type="entry name" value="Bactofilin"/>
    <property type="match status" value="1"/>
</dbReference>
<accession>A0A0F9KEE7</accession>
<dbReference type="EMBL" id="LAZR01009367">
    <property type="protein sequence ID" value="KKM73061.1"/>
    <property type="molecule type" value="Genomic_DNA"/>
</dbReference>